<accession>A0ABT7INY3</accession>
<dbReference type="CDD" id="cd02440">
    <property type="entry name" value="AdoMet_MTases"/>
    <property type="match status" value="1"/>
</dbReference>
<gene>
    <name evidence="2" type="ORF">MUN46_009100</name>
</gene>
<dbReference type="InterPro" id="IPR029063">
    <property type="entry name" value="SAM-dependent_MTases_sf"/>
</dbReference>
<dbReference type="Gene3D" id="3.40.50.150">
    <property type="entry name" value="Vaccinia Virus protein VP39"/>
    <property type="match status" value="1"/>
</dbReference>
<dbReference type="Proteomes" id="UP001165481">
    <property type="component" value="Unassembled WGS sequence"/>
</dbReference>
<dbReference type="InterPro" id="IPR041698">
    <property type="entry name" value="Methyltransf_25"/>
</dbReference>
<dbReference type="GO" id="GO:0008168">
    <property type="term" value="F:methyltransferase activity"/>
    <property type="evidence" value="ECO:0007669"/>
    <property type="project" value="UniProtKB-KW"/>
</dbReference>
<evidence type="ECO:0000313" key="3">
    <source>
        <dbReference type="Proteomes" id="UP001165481"/>
    </source>
</evidence>
<proteinExistence type="predicted"/>
<dbReference type="PANTHER" id="PTHR43591:SF24">
    <property type="entry name" value="2-METHOXY-6-POLYPRENYL-1,4-BENZOQUINOL METHYLASE, MITOCHONDRIAL"/>
    <property type="match status" value="1"/>
</dbReference>
<evidence type="ECO:0000259" key="1">
    <source>
        <dbReference type="Pfam" id="PF13649"/>
    </source>
</evidence>
<evidence type="ECO:0000313" key="2">
    <source>
        <dbReference type="EMBL" id="MDL2060089.1"/>
    </source>
</evidence>
<dbReference type="SUPFAM" id="SSF53335">
    <property type="entry name" value="S-adenosyl-L-methionine-dependent methyltransferases"/>
    <property type="match status" value="1"/>
</dbReference>
<comment type="caution">
    <text evidence="2">The sequence shown here is derived from an EMBL/GenBank/DDBJ whole genome shotgun (WGS) entry which is preliminary data.</text>
</comment>
<dbReference type="GO" id="GO:0032259">
    <property type="term" value="P:methylation"/>
    <property type="evidence" value="ECO:0007669"/>
    <property type="project" value="UniProtKB-KW"/>
</dbReference>
<keyword evidence="3" id="KW-1185">Reference proteome</keyword>
<sequence>MTEDEYKAKSIAEFTRAARRFDTTRAGVYRICRLSYAQAAQELAREPFGTLLDCGCGTGLLLERLLRRFPGIECTGLDLTPAMLEAARRKNLPRTRFVLGDAEDMPQGLGLFDAVICVNSPHHYPSPGRFFKSAARVLKPGRRLIIEDFTAEGAALFWVNRVELPLARLFGKGDVRVLRRIEICRFCGEAGLRPEKMLRGPLLRLHCLIRKPGGRAA</sequence>
<feature type="domain" description="Methyltransferase" evidence="1">
    <location>
        <begin position="52"/>
        <end position="141"/>
    </location>
</feature>
<keyword evidence="2" id="KW-0489">Methyltransferase</keyword>
<dbReference type="EMBL" id="JAKZJU020000001">
    <property type="protein sequence ID" value="MDL2060089.1"/>
    <property type="molecule type" value="Genomic_DNA"/>
</dbReference>
<dbReference type="PANTHER" id="PTHR43591">
    <property type="entry name" value="METHYLTRANSFERASE"/>
    <property type="match status" value="1"/>
</dbReference>
<dbReference type="Pfam" id="PF13649">
    <property type="entry name" value="Methyltransf_25"/>
    <property type="match status" value="1"/>
</dbReference>
<dbReference type="EC" id="2.1.1.-" evidence="2"/>
<dbReference type="RefSeq" id="WP_243377231.1">
    <property type="nucleotide sequence ID" value="NZ_JAKZJU020000001.1"/>
</dbReference>
<organism evidence="2 3">
    <name type="scientific">Mesosutterella faecium</name>
    <dbReference type="NCBI Taxonomy" id="2925194"/>
    <lineage>
        <taxon>Bacteria</taxon>
        <taxon>Pseudomonadati</taxon>
        <taxon>Pseudomonadota</taxon>
        <taxon>Betaproteobacteria</taxon>
        <taxon>Burkholderiales</taxon>
        <taxon>Sutterellaceae</taxon>
        <taxon>Mesosutterella</taxon>
    </lineage>
</organism>
<name>A0ABT7INY3_9BURK</name>
<protein>
    <submittedName>
        <fullName evidence="2">Class I SAM-dependent methyltransferase</fullName>
        <ecNumber evidence="2">2.1.1.-</ecNumber>
    </submittedName>
</protein>
<reference evidence="2" key="1">
    <citation type="submission" date="2023-03" db="EMBL/GenBank/DDBJ databases">
        <title>Mesosutterella sp. nov. isolated from porcine feces.</title>
        <authorList>
            <person name="Yu S."/>
        </authorList>
    </citation>
    <scope>NUCLEOTIDE SEQUENCE</scope>
    <source>
        <strain evidence="2">AGMB02718</strain>
    </source>
</reference>
<keyword evidence="2" id="KW-0808">Transferase</keyword>